<dbReference type="EMBL" id="JACKVK010000008">
    <property type="protein sequence ID" value="MCV7421672.1"/>
    <property type="molecule type" value="Genomic_DNA"/>
</dbReference>
<proteinExistence type="predicted"/>
<comment type="caution">
    <text evidence="1">The sequence shown here is derived from an EMBL/GenBank/DDBJ whole genome shotgun (WGS) entry which is preliminary data.</text>
</comment>
<dbReference type="AlphaFoldDB" id="A0A9X3C389"/>
<organism evidence="1 2">
    <name type="scientific">Mycobacterium yunnanensis</name>
    <dbReference type="NCBI Taxonomy" id="368477"/>
    <lineage>
        <taxon>Bacteria</taxon>
        <taxon>Bacillati</taxon>
        <taxon>Actinomycetota</taxon>
        <taxon>Actinomycetes</taxon>
        <taxon>Mycobacteriales</taxon>
        <taxon>Mycobacteriaceae</taxon>
        <taxon>Mycobacterium</taxon>
    </lineage>
</organism>
<reference evidence="1" key="2">
    <citation type="journal article" date="2022" name="BMC Genomics">
        <title>Comparative genome analysis of mycobacteria focusing on tRNA and non-coding RNA.</title>
        <authorList>
            <person name="Behra P.R.K."/>
            <person name="Pettersson B.M.F."/>
            <person name="Ramesh M."/>
            <person name="Das S."/>
            <person name="Dasgupta S."/>
            <person name="Kirsebom L.A."/>
        </authorList>
    </citation>
    <scope>NUCLEOTIDE SEQUENCE</scope>
    <source>
        <strain evidence="1">DSM 44838</strain>
    </source>
</reference>
<accession>A0A9X3C389</accession>
<evidence type="ECO:0000313" key="2">
    <source>
        <dbReference type="Proteomes" id="UP001141629"/>
    </source>
</evidence>
<name>A0A9X3C389_9MYCO</name>
<dbReference type="NCBIfam" id="TIGR03931">
    <property type="entry name" value="T7SS_Rv3446c"/>
    <property type="match status" value="1"/>
</dbReference>
<keyword evidence="2" id="KW-1185">Reference proteome</keyword>
<reference evidence="1" key="1">
    <citation type="submission" date="2020-07" db="EMBL/GenBank/DDBJ databases">
        <authorList>
            <person name="Pettersson B.M.F."/>
            <person name="Behra P.R.K."/>
            <person name="Ramesh M."/>
            <person name="Das S."/>
            <person name="Dasgupta S."/>
            <person name="Kirsebom L.A."/>
        </authorList>
    </citation>
    <scope>NUCLEOTIDE SEQUENCE</scope>
    <source>
        <strain evidence="1">DSM 44838</strain>
    </source>
</reference>
<dbReference type="InterPro" id="IPR023840">
    <property type="entry name" value="T7SS_Rv3446c"/>
</dbReference>
<sequence>MSRQVVVVGPKEVVGRHAVDPDLATTALECVDDDHALVDDRVVEVDDLWRDVVGSALGGRCPRLALICPSWWGSRRLARVLAAGRQWCDDVVVLPRAEVWSTATTVVELGPELVVVHADGRRHAIARATYGGGIVAAVVAHLDGQPEVTVDVPAGLALLGADLVRALRGRGVDVAQRDDRTMTAAVGANARRAFRWPVPARTSGLVAATLTAGGLVFAAVTVGGRPVGSAVAVDASWVVEGRVAVEVPVGWTVDRVTSGPGSARVQVSSPGGDSEVIHVTQSRVPDTETLDSTGAALAAVLTRQPDGVFVDFTASGERAGRRAVSYREVRPDRRVDWTVLLDGGVRIAIGCQGAGDACDRAIRSAHAVTRK</sequence>
<dbReference type="Proteomes" id="UP001141629">
    <property type="component" value="Unassembled WGS sequence"/>
</dbReference>
<dbReference type="RefSeq" id="WP_263996431.1">
    <property type="nucleotide sequence ID" value="NZ_JACKVK010000008.1"/>
</dbReference>
<evidence type="ECO:0000313" key="1">
    <source>
        <dbReference type="EMBL" id="MCV7421672.1"/>
    </source>
</evidence>
<gene>
    <name evidence="1" type="ORF">H7K45_14080</name>
</gene>
<protein>
    <submittedName>
        <fullName evidence="1">Type VII secretion-associated protein</fullName>
    </submittedName>
</protein>